<gene>
    <name evidence="2" type="ORF">A2832_00385</name>
</gene>
<comment type="caution">
    <text evidence="2">The sequence shown here is derived from an EMBL/GenBank/DDBJ whole genome shotgun (WGS) entry which is preliminary data.</text>
</comment>
<proteinExistence type="predicted"/>
<dbReference type="InterPro" id="IPR036515">
    <property type="entry name" value="Transposase_17_sf"/>
</dbReference>
<feature type="domain" description="Transposase IS200-like" evidence="1">
    <location>
        <begin position="7"/>
        <end position="148"/>
    </location>
</feature>
<dbReference type="SMART" id="SM01321">
    <property type="entry name" value="Y1_Tnp"/>
    <property type="match status" value="1"/>
</dbReference>
<accession>A0A1G2T0V9</accession>
<dbReference type="AlphaFoldDB" id="A0A1G2T0V9"/>
<protein>
    <recommendedName>
        <fullName evidence="1">Transposase IS200-like domain-containing protein</fullName>
    </recommendedName>
</protein>
<dbReference type="InterPro" id="IPR002686">
    <property type="entry name" value="Transposase_17"/>
</dbReference>
<name>A0A1G2T0V9_9BACT</name>
<dbReference type="PANTHER" id="PTHR34322:SF2">
    <property type="entry name" value="TRANSPOSASE IS200-LIKE DOMAIN-CONTAINING PROTEIN"/>
    <property type="match status" value="1"/>
</dbReference>
<sequence length="236" mass="27322">MRIEPYTTDSIIHVMKRGARGMDIVGGKTDKWYFIKSLFLLNDAYSDRNWHRETAGLPLFKRPDHWPERNSLTRILAWVLMPNHFHLLLQEKSEGGTAKFMQRLCGSMSLCFNLKYKNNGSIFQGAYKAKVVDDDSYLRHLLFYIQVKNVLELYPGGLVAALKNFDKAWEWALKYPFSSLPVYVFGSSSPILGDDQGLISQVHKEALSKQDAYEMLKLYVDKSDTWSDRIKELILE</sequence>
<dbReference type="GO" id="GO:0004803">
    <property type="term" value="F:transposase activity"/>
    <property type="evidence" value="ECO:0007669"/>
    <property type="project" value="InterPro"/>
</dbReference>
<dbReference type="PANTHER" id="PTHR34322">
    <property type="entry name" value="TRANSPOSASE, Y1_TNP DOMAIN-CONTAINING"/>
    <property type="match status" value="1"/>
</dbReference>
<evidence type="ECO:0000259" key="1">
    <source>
        <dbReference type="SMART" id="SM01321"/>
    </source>
</evidence>
<reference evidence="2 3" key="1">
    <citation type="journal article" date="2016" name="Nat. Commun.">
        <title>Thousands of microbial genomes shed light on interconnected biogeochemical processes in an aquifer system.</title>
        <authorList>
            <person name="Anantharaman K."/>
            <person name="Brown C.T."/>
            <person name="Hug L.A."/>
            <person name="Sharon I."/>
            <person name="Castelle C.J."/>
            <person name="Probst A.J."/>
            <person name="Thomas B.C."/>
            <person name="Singh A."/>
            <person name="Wilkins M.J."/>
            <person name="Karaoz U."/>
            <person name="Brodie E.L."/>
            <person name="Williams K.H."/>
            <person name="Hubbard S.S."/>
            <person name="Banfield J.F."/>
        </authorList>
    </citation>
    <scope>NUCLEOTIDE SEQUENCE [LARGE SCALE GENOMIC DNA]</scope>
</reference>
<dbReference type="GO" id="GO:0006313">
    <property type="term" value="P:DNA transposition"/>
    <property type="evidence" value="ECO:0007669"/>
    <property type="project" value="InterPro"/>
</dbReference>
<dbReference type="Pfam" id="PF01797">
    <property type="entry name" value="Y1_Tnp"/>
    <property type="match status" value="1"/>
</dbReference>
<evidence type="ECO:0000313" key="3">
    <source>
        <dbReference type="Proteomes" id="UP000178538"/>
    </source>
</evidence>
<dbReference type="Gene3D" id="3.30.70.1290">
    <property type="entry name" value="Transposase IS200-like"/>
    <property type="match status" value="1"/>
</dbReference>
<dbReference type="STRING" id="1802737.A2832_00385"/>
<organism evidence="2 3">
    <name type="scientific">Candidatus Zambryskibacteria bacterium RIFCSPHIGHO2_01_FULL_44_22b</name>
    <dbReference type="NCBI Taxonomy" id="1802737"/>
    <lineage>
        <taxon>Bacteria</taxon>
        <taxon>Candidatus Zambryskiibacteriota</taxon>
    </lineage>
</organism>
<dbReference type="Proteomes" id="UP000178538">
    <property type="component" value="Unassembled WGS sequence"/>
</dbReference>
<dbReference type="GO" id="GO:0003677">
    <property type="term" value="F:DNA binding"/>
    <property type="evidence" value="ECO:0007669"/>
    <property type="project" value="InterPro"/>
</dbReference>
<dbReference type="EMBL" id="MHVG01000014">
    <property type="protein sequence ID" value="OHA90903.1"/>
    <property type="molecule type" value="Genomic_DNA"/>
</dbReference>
<dbReference type="SUPFAM" id="SSF143422">
    <property type="entry name" value="Transposase IS200-like"/>
    <property type="match status" value="1"/>
</dbReference>
<evidence type="ECO:0000313" key="2">
    <source>
        <dbReference type="EMBL" id="OHA90903.1"/>
    </source>
</evidence>